<evidence type="ECO:0000256" key="2">
    <source>
        <dbReference type="ARBA" id="ARBA00004117"/>
    </source>
</evidence>
<dbReference type="PANTHER" id="PTHR30381">
    <property type="entry name" value="FLAGELLAR P-RING PERIPLASMIC PROTEIN FLGI"/>
    <property type="match status" value="1"/>
</dbReference>
<sequence>MATNEVGLAVGSTASNPFNEHNMAWAAVINLGVPNHRATWHKMAMQHEPHPNRESPLTKLTQRPRHRMNPTRLIVITLALCVLVNQADAATLRLGDMCRLKGQEINTLQGLGLVVGLRGTGDSDAAPTARALARMMQLMGGSMAVDTLGQLDLKDVADAKNVAMVFVTAKIPAVGSQNGDQIDITVNAINAKSLEGGYLMLTPLLGPRADNPTVYAIAQGRVKVSVDGPATTGTVQGGAKMETTVAASFQKDGMITLILERDFASFDNTQRIEDEVNSLSALTLGDSGRSRGGSLSGTDRPRAQAIDQLHVQVQIPKLYQENPIKFISLLLNLPIQIASHSSRVVINEREGIVVIGKDVEIAPVLVTHRNLRIEAGGAGGLVGVGDPSDPRETAKLKNLADALNALDVPTSDLIAIIKTLKAKGDLYGEVVFQ</sequence>
<dbReference type="PRINTS" id="PR01010">
    <property type="entry name" value="FLGPRINGFLGI"/>
</dbReference>
<dbReference type="GO" id="GO:0071973">
    <property type="term" value="P:bacterial-type flagellum-dependent cell motility"/>
    <property type="evidence" value="ECO:0007669"/>
    <property type="project" value="InterPro"/>
</dbReference>
<evidence type="ECO:0000313" key="5">
    <source>
        <dbReference type="EMBL" id="TWU23912.1"/>
    </source>
</evidence>
<dbReference type="GO" id="GO:0009428">
    <property type="term" value="C:bacterial-type flagellum basal body, distal rod, P ring"/>
    <property type="evidence" value="ECO:0007669"/>
    <property type="project" value="InterPro"/>
</dbReference>
<name>A0A5C6CI24_9BACT</name>
<keyword evidence="5" id="KW-0966">Cell projection</keyword>
<comment type="subcellular location">
    <subcellularLocation>
        <location evidence="2">Bacterial flagellum basal body</location>
    </subcellularLocation>
</comment>
<dbReference type="PANTHER" id="PTHR30381:SF0">
    <property type="entry name" value="FLAGELLAR P-RING PROTEIN"/>
    <property type="match status" value="1"/>
</dbReference>
<keyword evidence="5" id="KW-0969">Cilium</keyword>
<dbReference type="AlphaFoldDB" id="A0A5C6CI24"/>
<gene>
    <name evidence="5" type="primary">flgI</name>
    <name evidence="5" type="ORF">Pla52o_18350</name>
</gene>
<dbReference type="GO" id="GO:0005198">
    <property type="term" value="F:structural molecule activity"/>
    <property type="evidence" value="ECO:0007669"/>
    <property type="project" value="InterPro"/>
</dbReference>
<accession>A0A5C6CI24</accession>
<evidence type="ECO:0000256" key="1">
    <source>
        <dbReference type="ARBA" id="ARBA00002591"/>
    </source>
</evidence>
<dbReference type="EMBL" id="SJPT01000003">
    <property type="protein sequence ID" value="TWU23912.1"/>
    <property type="molecule type" value="Genomic_DNA"/>
</dbReference>
<keyword evidence="5" id="KW-0282">Flagellum</keyword>
<keyword evidence="3" id="KW-0732">Signal</keyword>
<protein>
    <submittedName>
        <fullName evidence="5">Flagellar P-ring protein</fullName>
    </submittedName>
</protein>
<dbReference type="Proteomes" id="UP000316304">
    <property type="component" value="Unassembled WGS sequence"/>
</dbReference>
<evidence type="ECO:0000313" key="6">
    <source>
        <dbReference type="Proteomes" id="UP000316304"/>
    </source>
</evidence>
<reference evidence="5 6" key="1">
    <citation type="submission" date="2019-02" db="EMBL/GenBank/DDBJ databases">
        <title>Deep-cultivation of Planctomycetes and their phenomic and genomic characterization uncovers novel biology.</title>
        <authorList>
            <person name="Wiegand S."/>
            <person name="Jogler M."/>
            <person name="Boedeker C."/>
            <person name="Pinto D."/>
            <person name="Vollmers J."/>
            <person name="Rivas-Marin E."/>
            <person name="Kohn T."/>
            <person name="Peeters S.H."/>
            <person name="Heuer A."/>
            <person name="Rast P."/>
            <person name="Oberbeckmann S."/>
            <person name="Bunk B."/>
            <person name="Jeske O."/>
            <person name="Meyerdierks A."/>
            <person name="Storesund J.E."/>
            <person name="Kallscheuer N."/>
            <person name="Luecker S."/>
            <person name="Lage O.M."/>
            <person name="Pohl T."/>
            <person name="Merkel B.J."/>
            <person name="Hornburger P."/>
            <person name="Mueller R.-W."/>
            <person name="Bruemmer F."/>
            <person name="Labrenz M."/>
            <person name="Spormann A.M."/>
            <person name="Op Den Camp H."/>
            <person name="Overmann J."/>
            <person name="Amann R."/>
            <person name="Jetten M.S.M."/>
            <person name="Mascher T."/>
            <person name="Medema M.H."/>
            <person name="Devos D.P."/>
            <person name="Kaster A.-K."/>
            <person name="Ovreas L."/>
            <person name="Rohde M."/>
            <person name="Galperin M.Y."/>
            <person name="Jogler C."/>
        </authorList>
    </citation>
    <scope>NUCLEOTIDE SEQUENCE [LARGE SCALE GENOMIC DNA]</scope>
    <source>
        <strain evidence="5 6">Pla52o</strain>
    </source>
</reference>
<keyword evidence="6" id="KW-1185">Reference proteome</keyword>
<dbReference type="GO" id="GO:0030288">
    <property type="term" value="C:outer membrane-bounded periplasmic space"/>
    <property type="evidence" value="ECO:0007669"/>
    <property type="project" value="InterPro"/>
</dbReference>
<evidence type="ECO:0000256" key="4">
    <source>
        <dbReference type="ARBA" id="ARBA00023143"/>
    </source>
</evidence>
<organism evidence="5 6">
    <name type="scientific">Novipirellula galeiformis</name>
    <dbReference type="NCBI Taxonomy" id="2528004"/>
    <lineage>
        <taxon>Bacteria</taxon>
        <taxon>Pseudomonadati</taxon>
        <taxon>Planctomycetota</taxon>
        <taxon>Planctomycetia</taxon>
        <taxon>Pirellulales</taxon>
        <taxon>Pirellulaceae</taxon>
        <taxon>Novipirellula</taxon>
    </lineage>
</organism>
<dbReference type="Pfam" id="PF02119">
    <property type="entry name" value="FlgI"/>
    <property type="match status" value="2"/>
</dbReference>
<comment type="caution">
    <text evidence="5">The sequence shown here is derived from an EMBL/GenBank/DDBJ whole genome shotgun (WGS) entry which is preliminary data.</text>
</comment>
<evidence type="ECO:0000256" key="3">
    <source>
        <dbReference type="ARBA" id="ARBA00022729"/>
    </source>
</evidence>
<keyword evidence="4" id="KW-0975">Bacterial flagellum</keyword>
<dbReference type="InterPro" id="IPR001782">
    <property type="entry name" value="Flag_FlgI"/>
</dbReference>
<proteinExistence type="predicted"/>
<comment type="function">
    <text evidence="1">Assembles around the rod to form the L-ring and probably protects the motor/basal body from shearing forces during rotation.</text>
</comment>